<name>A0ABT9MF44_9DEIO</name>
<reference evidence="2 3" key="1">
    <citation type="submission" date="2023-07" db="EMBL/GenBank/DDBJ databases">
        <title>Genomic Encyclopedia of Type Strains, Phase IV (KMG-IV): sequencing the most valuable type-strain genomes for metagenomic binning, comparative biology and taxonomic classification.</title>
        <authorList>
            <person name="Goeker M."/>
        </authorList>
    </citation>
    <scope>NUCLEOTIDE SEQUENCE [LARGE SCALE GENOMIC DNA]</scope>
    <source>
        <strain evidence="2 3">NIO-1023</strain>
    </source>
</reference>
<gene>
    <name evidence="2" type="ORF">QO006_002661</name>
</gene>
<sequence>MLTPYIRHVGGFALGWTLVSVLCAAGTGTLASDRPFDWAMLAVGTAVASVIFAVRRPSSPAVPHHA</sequence>
<keyword evidence="1" id="KW-0812">Transmembrane</keyword>
<dbReference type="RefSeq" id="WP_307466897.1">
    <property type="nucleotide sequence ID" value="NZ_JAURUR010000009.1"/>
</dbReference>
<proteinExistence type="predicted"/>
<dbReference type="EMBL" id="JAURUR010000009">
    <property type="protein sequence ID" value="MDP9765213.1"/>
    <property type="molecule type" value="Genomic_DNA"/>
</dbReference>
<feature type="transmembrane region" description="Helical" evidence="1">
    <location>
        <begin position="12"/>
        <end position="32"/>
    </location>
</feature>
<organism evidence="2 3">
    <name type="scientific">Deinococcus enclensis</name>
    <dbReference type="NCBI Taxonomy" id="1049582"/>
    <lineage>
        <taxon>Bacteria</taxon>
        <taxon>Thermotogati</taxon>
        <taxon>Deinococcota</taxon>
        <taxon>Deinococci</taxon>
        <taxon>Deinococcales</taxon>
        <taxon>Deinococcaceae</taxon>
        <taxon>Deinococcus</taxon>
    </lineage>
</organism>
<comment type="caution">
    <text evidence="2">The sequence shown here is derived from an EMBL/GenBank/DDBJ whole genome shotgun (WGS) entry which is preliminary data.</text>
</comment>
<evidence type="ECO:0000313" key="2">
    <source>
        <dbReference type="EMBL" id="MDP9765213.1"/>
    </source>
</evidence>
<accession>A0ABT9MF44</accession>
<feature type="transmembrane region" description="Helical" evidence="1">
    <location>
        <begin position="38"/>
        <end position="54"/>
    </location>
</feature>
<evidence type="ECO:0000313" key="3">
    <source>
        <dbReference type="Proteomes" id="UP001232163"/>
    </source>
</evidence>
<dbReference type="Proteomes" id="UP001232163">
    <property type="component" value="Unassembled WGS sequence"/>
</dbReference>
<keyword evidence="3" id="KW-1185">Reference proteome</keyword>
<keyword evidence="1" id="KW-1133">Transmembrane helix</keyword>
<protein>
    <submittedName>
        <fullName evidence="2">Uncharacterized protein</fullName>
    </submittedName>
</protein>
<keyword evidence="1" id="KW-0472">Membrane</keyword>
<evidence type="ECO:0000256" key="1">
    <source>
        <dbReference type="SAM" id="Phobius"/>
    </source>
</evidence>